<sequence>MAASLGAFSRLFYQNCRIWSVSTTRPGLLGSSSQPKLPWMQDRKEFSEDIPAKPKRPLTSFFQFTSEQRPKLTAMEPNLSVTDVTKRIGAMWRDLSEDEKEVYRLDFESRREKYTEEMEDYRSRLTDEQLDSMSEIDRNKREMKAKRRHKSEMKKLNKPKRPPTGYSLFIKAHFNQQPAGGRTREEIKAQFKEAASIWHSLPDHEKQQYHEEASLLTETYREEMEEWKRKMEGEGIST</sequence>
<dbReference type="OrthoDB" id="1919336at2759"/>
<dbReference type="SMART" id="SM00398">
    <property type="entry name" value="HMG"/>
    <property type="match status" value="2"/>
</dbReference>
<reference evidence="6" key="2">
    <citation type="submission" date="2021-01" db="UniProtKB">
        <authorList>
            <consortium name="EnsemblMetazoa"/>
        </authorList>
    </citation>
    <scope>IDENTIFICATION</scope>
</reference>
<keyword evidence="2" id="KW-0539">Nucleus</keyword>
<feature type="DNA-binding region" description="HMG box" evidence="2">
    <location>
        <begin position="54"/>
        <end position="122"/>
    </location>
</feature>
<feature type="region of interest" description="Disordered" evidence="4">
    <location>
        <begin position="140"/>
        <end position="162"/>
    </location>
</feature>
<evidence type="ECO:0000256" key="2">
    <source>
        <dbReference type="PROSITE-ProRule" id="PRU00267"/>
    </source>
</evidence>
<dbReference type="InterPro" id="IPR036910">
    <property type="entry name" value="HMG_box_dom_sf"/>
</dbReference>
<accession>A0A7M7ND02</accession>
<feature type="compositionally biased region" description="Basic residues" evidence="4">
    <location>
        <begin position="143"/>
        <end position="161"/>
    </location>
</feature>
<name>A0A7M7ND02_STRPU</name>
<dbReference type="PRINTS" id="PR00886">
    <property type="entry name" value="HIGHMOBLTY12"/>
</dbReference>
<dbReference type="InParanoid" id="A0A7M7ND02"/>
<dbReference type="GeneID" id="100888309"/>
<dbReference type="OMA" id="KLTAMEP"/>
<evidence type="ECO:0000259" key="5">
    <source>
        <dbReference type="PROSITE" id="PS50118"/>
    </source>
</evidence>
<dbReference type="CTD" id="7019"/>
<dbReference type="Pfam" id="PF00505">
    <property type="entry name" value="HMG_box"/>
    <property type="match status" value="1"/>
</dbReference>
<dbReference type="RefSeq" id="XP_030834910.1">
    <property type="nucleotide sequence ID" value="XM_030979050.1"/>
</dbReference>
<dbReference type="PROSITE" id="PS50118">
    <property type="entry name" value="HMG_BOX_2"/>
    <property type="match status" value="2"/>
</dbReference>
<dbReference type="AlphaFoldDB" id="A0A7M7ND02"/>
<evidence type="ECO:0000313" key="7">
    <source>
        <dbReference type="Proteomes" id="UP000007110"/>
    </source>
</evidence>
<dbReference type="Gene3D" id="1.10.30.10">
    <property type="entry name" value="High mobility group box domain"/>
    <property type="match status" value="2"/>
</dbReference>
<evidence type="ECO:0000256" key="3">
    <source>
        <dbReference type="SAM" id="Coils"/>
    </source>
</evidence>
<feature type="domain" description="HMG box" evidence="5">
    <location>
        <begin position="159"/>
        <end position="228"/>
    </location>
</feature>
<dbReference type="KEGG" id="spu:100888309"/>
<reference evidence="7" key="1">
    <citation type="submission" date="2015-02" db="EMBL/GenBank/DDBJ databases">
        <title>Genome sequencing for Strongylocentrotus purpuratus.</title>
        <authorList>
            <person name="Murali S."/>
            <person name="Liu Y."/>
            <person name="Vee V."/>
            <person name="English A."/>
            <person name="Wang M."/>
            <person name="Skinner E."/>
            <person name="Han Y."/>
            <person name="Muzny D.M."/>
            <person name="Worley K.C."/>
            <person name="Gibbs R.A."/>
        </authorList>
    </citation>
    <scope>NUCLEOTIDE SEQUENCE</scope>
</reference>
<evidence type="ECO:0000256" key="1">
    <source>
        <dbReference type="ARBA" id="ARBA00023125"/>
    </source>
</evidence>
<organism evidence="6 7">
    <name type="scientific">Strongylocentrotus purpuratus</name>
    <name type="common">Purple sea urchin</name>
    <dbReference type="NCBI Taxonomy" id="7668"/>
    <lineage>
        <taxon>Eukaryota</taxon>
        <taxon>Metazoa</taxon>
        <taxon>Echinodermata</taxon>
        <taxon>Eleutherozoa</taxon>
        <taxon>Echinozoa</taxon>
        <taxon>Echinoidea</taxon>
        <taxon>Euechinoidea</taxon>
        <taxon>Echinacea</taxon>
        <taxon>Camarodonta</taxon>
        <taxon>Echinidea</taxon>
        <taxon>Strongylocentrotidae</taxon>
        <taxon>Strongylocentrotus</taxon>
    </lineage>
</organism>
<dbReference type="SUPFAM" id="SSF47095">
    <property type="entry name" value="HMG-box"/>
    <property type="match status" value="2"/>
</dbReference>
<dbReference type="InterPro" id="IPR050342">
    <property type="entry name" value="HMGB"/>
</dbReference>
<dbReference type="Pfam" id="PF09011">
    <property type="entry name" value="HMG_box_2"/>
    <property type="match status" value="1"/>
</dbReference>
<feature type="coiled-coil region" evidence="3">
    <location>
        <begin position="104"/>
        <end position="131"/>
    </location>
</feature>
<dbReference type="EnsemblMetazoa" id="XM_030979050">
    <property type="protein sequence ID" value="XP_030834910"/>
    <property type="gene ID" value="LOC100888309"/>
</dbReference>
<dbReference type="GO" id="GO:0005634">
    <property type="term" value="C:nucleus"/>
    <property type="evidence" value="ECO:0000318"/>
    <property type="project" value="GO_Central"/>
</dbReference>
<dbReference type="PANTHER" id="PTHR48112">
    <property type="entry name" value="HIGH MOBILITY GROUP PROTEIN DSP1"/>
    <property type="match status" value="1"/>
</dbReference>
<dbReference type="InterPro" id="IPR009071">
    <property type="entry name" value="HMG_box_dom"/>
</dbReference>
<dbReference type="GO" id="GO:0003677">
    <property type="term" value="F:DNA binding"/>
    <property type="evidence" value="ECO:0007669"/>
    <property type="project" value="UniProtKB-UniRule"/>
</dbReference>
<dbReference type="Proteomes" id="UP000007110">
    <property type="component" value="Unassembled WGS sequence"/>
</dbReference>
<evidence type="ECO:0000256" key="4">
    <source>
        <dbReference type="SAM" id="MobiDB-lite"/>
    </source>
</evidence>
<keyword evidence="7" id="KW-1185">Reference proteome</keyword>
<evidence type="ECO:0000313" key="6">
    <source>
        <dbReference type="EnsemblMetazoa" id="XP_030834910"/>
    </source>
</evidence>
<proteinExistence type="predicted"/>
<feature type="domain" description="HMG box" evidence="5">
    <location>
        <begin position="54"/>
        <end position="122"/>
    </location>
</feature>
<keyword evidence="1 2" id="KW-0238">DNA-binding</keyword>
<keyword evidence="3" id="KW-0175">Coiled coil</keyword>
<feature type="DNA-binding region" description="HMG box" evidence="2">
    <location>
        <begin position="159"/>
        <end position="228"/>
    </location>
</feature>
<protein>
    <recommendedName>
        <fullName evidence="5">HMG box domain-containing protein</fullName>
    </recommendedName>
</protein>
<dbReference type="GO" id="GO:0006338">
    <property type="term" value="P:chromatin remodeling"/>
    <property type="evidence" value="ECO:0000318"/>
    <property type="project" value="GO_Central"/>
</dbReference>